<keyword evidence="4" id="KW-1185">Reference proteome</keyword>
<organism evidence="5">
    <name type="scientific">Onchocerca flexuosa</name>
    <dbReference type="NCBI Taxonomy" id="387005"/>
    <lineage>
        <taxon>Eukaryota</taxon>
        <taxon>Metazoa</taxon>
        <taxon>Ecdysozoa</taxon>
        <taxon>Nematoda</taxon>
        <taxon>Chromadorea</taxon>
        <taxon>Rhabditida</taxon>
        <taxon>Spirurina</taxon>
        <taxon>Spiruromorpha</taxon>
        <taxon>Filarioidea</taxon>
        <taxon>Onchocercidae</taxon>
        <taxon>Onchocerca</taxon>
    </lineage>
</organism>
<keyword evidence="2" id="KW-0472">Membrane</keyword>
<gene>
    <name evidence="3" type="ORF">OFLC_LOCUS1666</name>
</gene>
<dbReference type="Proteomes" id="UP000267606">
    <property type="component" value="Unassembled WGS sequence"/>
</dbReference>
<feature type="transmembrane region" description="Helical" evidence="2">
    <location>
        <begin position="43"/>
        <end position="71"/>
    </location>
</feature>
<keyword evidence="2" id="KW-1133">Transmembrane helix</keyword>
<reference evidence="3 4" key="2">
    <citation type="submission" date="2018-11" db="EMBL/GenBank/DDBJ databases">
        <authorList>
            <consortium name="Pathogen Informatics"/>
        </authorList>
    </citation>
    <scope>NUCLEOTIDE SEQUENCE [LARGE SCALE GENOMIC DNA]</scope>
</reference>
<feature type="region of interest" description="Disordered" evidence="1">
    <location>
        <begin position="1"/>
        <end position="23"/>
    </location>
</feature>
<dbReference type="AlphaFoldDB" id="A0A183H2F4"/>
<evidence type="ECO:0000256" key="2">
    <source>
        <dbReference type="SAM" id="Phobius"/>
    </source>
</evidence>
<sequence length="72" mass="7682">MDILPSLSDSSASSESLSSSISSASLPNHLSLKMIEDEGRSDAFLLEAMVCSICFAVSHYIILFLIIFIVAG</sequence>
<protein>
    <submittedName>
        <fullName evidence="5">Wsv410</fullName>
    </submittedName>
</protein>
<dbReference type="WBParaSite" id="OFLC_0000166301-mRNA-1">
    <property type="protein sequence ID" value="OFLC_0000166301-mRNA-1"/>
    <property type="gene ID" value="OFLC_0000166301"/>
</dbReference>
<reference evidence="5" key="1">
    <citation type="submission" date="2016-06" db="UniProtKB">
        <authorList>
            <consortium name="WormBaseParasite"/>
        </authorList>
    </citation>
    <scope>IDENTIFICATION</scope>
</reference>
<accession>A0A183H2F4</accession>
<name>A0A183H2F4_9BILA</name>
<proteinExistence type="predicted"/>
<dbReference type="EMBL" id="UZAJ01000831">
    <property type="protein sequence ID" value="VDO30370.1"/>
    <property type="molecule type" value="Genomic_DNA"/>
</dbReference>
<evidence type="ECO:0000313" key="3">
    <source>
        <dbReference type="EMBL" id="VDO30370.1"/>
    </source>
</evidence>
<keyword evidence="2" id="KW-0812">Transmembrane</keyword>
<evidence type="ECO:0000313" key="4">
    <source>
        <dbReference type="Proteomes" id="UP000267606"/>
    </source>
</evidence>
<evidence type="ECO:0000313" key="5">
    <source>
        <dbReference type="WBParaSite" id="OFLC_0000166301-mRNA-1"/>
    </source>
</evidence>
<evidence type="ECO:0000256" key="1">
    <source>
        <dbReference type="SAM" id="MobiDB-lite"/>
    </source>
</evidence>